<dbReference type="AlphaFoldDB" id="A0A6A6M2R9"/>
<evidence type="ECO:0000256" key="2">
    <source>
        <dbReference type="ARBA" id="ARBA00022840"/>
    </source>
</evidence>
<dbReference type="EMBL" id="JAAGAX010000008">
    <property type="protein sequence ID" value="KAF2307962.1"/>
    <property type="molecule type" value="Genomic_DNA"/>
</dbReference>
<dbReference type="Gene3D" id="1.10.510.10">
    <property type="entry name" value="Transferase(Phosphotransferase) domain 1"/>
    <property type="match status" value="1"/>
</dbReference>
<evidence type="ECO:0000313" key="3">
    <source>
        <dbReference type="EMBL" id="KAF2307962.1"/>
    </source>
</evidence>
<dbReference type="GO" id="GO:0005524">
    <property type="term" value="F:ATP binding"/>
    <property type="evidence" value="ECO:0007669"/>
    <property type="project" value="UniProtKB-KW"/>
</dbReference>
<name>A0A6A6M2R9_HEVBR</name>
<organism evidence="3 4">
    <name type="scientific">Hevea brasiliensis</name>
    <name type="common">Para rubber tree</name>
    <name type="synonym">Siphonia brasiliensis</name>
    <dbReference type="NCBI Taxonomy" id="3981"/>
    <lineage>
        <taxon>Eukaryota</taxon>
        <taxon>Viridiplantae</taxon>
        <taxon>Streptophyta</taxon>
        <taxon>Embryophyta</taxon>
        <taxon>Tracheophyta</taxon>
        <taxon>Spermatophyta</taxon>
        <taxon>Magnoliopsida</taxon>
        <taxon>eudicotyledons</taxon>
        <taxon>Gunneridae</taxon>
        <taxon>Pentapetalae</taxon>
        <taxon>rosids</taxon>
        <taxon>fabids</taxon>
        <taxon>Malpighiales</taxon>
        <taxon>Euphorbiaceae</taxon>
        <taxon>Crotonoideae</taxon>
        <taxon>Micrandreae</taxon>
        <taxon>Hevea</taxon>
    </lineage>
</organism>
<dbReference type="Proteomes" id="UP000467840">
    <property type="component" value="Chromosome 9"/>
</dbReference>
<dbReference type="InterPro" id="IPR050528">
    <property type="entry name" value="L-type_Lectin-RKs"/>
</dbReference>
<dbReference type="PANTHER" id="PTHR27007">
    <property type="match status" value="1"/>
</dbReference>
<evidence type="ECO:0008006" key="5">
    <source>
        <dbReference type="Google" id="ProtNLM"/>
    </source>
</evidence>
<evidence type="ECO:0000313" key="4">
    <source>
        <dbReference type="Proteomes" id="UP000467840"/>
    </source>
</evidence>
<proteinExistence type="predicted"/>
<keyword evidence="1" id="KW-0547">Nucleotide-binding</keyword>
<dbReference type="InterPro" id="IPR011009">
    <property type="entry name" value="Kinase-like_dom_sf"/>
</dbReference>
<gene>
    <name evidence="3" type="ORF">GH714_033835</name>
</gene>
<dbReference type="SUPFAM" id="SSF56112">
    <property type="entry name" value="Protein kinase-like (PK-like)"/>
    <property type="match status" value="1"/>
</dbReference>
<comment type="caution">
    <text evidence="3">The sequence shown here is derived from an EMBL/GenBank/DDBJ whole genome shotgun (WGS) entry which is preliminary data.</text>
</comment>
<keyword evidence="4" id="KW-1185">Reference proteome</keyword>
<accession>A0A6A6M2R9</accession>
<protein>
    <recommendedName>
        <fullName evidence="5">Serine-threonine/tyrosine-protein kinase catalytic domain-containing protein</fullName>
    </recommendedName>
</protein>
<keyword evidence="2" id="KW-0067">ATP-binding</keyword>
<reference evidence="3 4" key="1">
    <citation type="journal article" date="2020" name="Mol. Plant">
        <title>The Chromosome-Based Rubber Tree Genome Provides New Insights into Spurge Genome Evolution and Rubber Biosynthesis.</title>
        <authorList>
            <person name="Liu J."/>
            <person name="Shi C."/>
            <person name="Shi C.C."/>
            <person name="Li W."/>
            <person name="Zhang Q.J."/>
            <person name="Zhang Y."/>
            <person name="Li K."/>
            <person name="Lu H.F."/>
            <person name="Shi C."/>
            <person name="Zhu S.T."/>
            <person name="Xiao Z.Y."/>
            <person name="Nan H."/>
            <person name="Yue Y."/>
            <person name="Zhu X.G."/>
            <person name="Wu Y."/>
            <person name="Hong X.N."/>
            <person name="Fan G.Y."/>
            <person name="Tong Y."/>
            <person name="Zhang D."/>
            <person name="Mao C.L."/>
            <person name="Liu Y.L."/>
            <person name="Hao S.J."/>
            <person name="Liu W.Q."/>
            <person name="Lv M.Q."/>
            <person name="Zhang H.B."/>
            <person name="Liu Y."/>
            <person name="Hu-Tang G.R."/>
            <person name="Wang J.P."/>
            <person name="Wang J.H."/>
            <person name="Sun Y.H."/>
            <person name="Ni S.B."/>
            <person name="Chen W.B."/>
            <person name="Zhang X.C."/>
            <person name="Jiao Y.N."/>
            <person name="Eichler E.E."/>
            <person name="Li G.H."/>
            <person name="Liu X."/>
            <person name="Gao L.Z."/>
        </authorList>
    </citation>
    <scope>NUCLEOTIDE SEQUENCE [LARGE SCALE GENOMIC DNA]</scope>
    <source>
        <strain evidence="4">cv. GT1</strain>
        <tissue evidence="3">Leaf</tissue>
    </source>
</reference>
<evidence type="ECO:0000256" key="1">
    <source>
        <dbReference type="ARBA" id="ARBA00022741"/>
    </source>
</evidence>
<sequence>MLDTLKCISKAVKSEAITRDINADERTCTIASYNPNSSYDQVSWNISSELIQVEAAFVRMSTLANITYLRGVWQHGNDRKKVLITSVVNECFYCSNMKHGGKASEASDKYSFGIEVLEVATGKRKCKYEDSHMGLVEWVWELYGAGKILDAADERLDMDFDGQEMERILILGLWCALPIDKQRPSAREAPQSLKLKHNYHNYLKRCLVSCPLKQHHHLFTQTRLLSPPVF</sequence>